<dbReference type="Pfam" id="PF11756">
    <property type="entry name" value="YgbA_NO"/>
    <property type="match status" value="1"/>
</dbReference>
<dbReference type="NCBIfam" id="NF007714">
    <property type="entry name" value="PRK10410.1-2"/>
    <property type="match status" value="1"/>
</dbReference>
<proteinExistence type="predicted"/>
<evidence type="ECO:0000256" key="1">
    <source>
        <dbReference type="SAM" id="MobiDB-lite"/>
    </source>
</evidence>
<dbReference type="Proteomes" id="UP001157439">
    <property type="component" value="Unassembled WGS sequence"/>
</dbReference>
<evidence type="ECO:0008006" key="4">
    <source>
        <dbReference type="Google" id="ProtNLM"/>
    </source>
</evidence>
<dbReference type="EMBL" id="BSPO01000001">
    <property type="protein sequence ID" value="GLS82114.1"/>
    <property type="molecule type" value="Genomic_DNA"/>
</dbReference>
<name>A0AA37WW98_9GAMM</name>
<organism evidence="2 3">
    <name type="scientific">Paraferrimonas haliotis</name>
    <dbReference type="NCBI Taxonomy" id="2013866"/>
    <lineage>
        <taxon>Bacteria</taxon>
        <taxon>Pseudomonadati</taxon>
        <taxon>Pseudomonadota</taxon>
        <taxon>Gammaproteobacteria</taxon>
        <taxon>Alteromonadales</taxon>
        <taxon>Ferrimonadaceae</taxon>
        <taxon>Paraferrimonas</taxon>
    </lineage>
</organism>
<gene>
    <name evidence="2" type="primary">ygbA</name>
    <name evidence="2" type="ORF">GCM10007894_00910</name>
</gene>
<reference evidence="2 3" key="1">
    <citation type="journal article" date="2014" name="Int. J. Syst. Evol. Microbiol.">
        <title>Complete genome sequence of Corynebacterium casei LMG S-19264T (=DSM 44701T), isolated from a smear-ripened cheese.</title>
        <authorList>
            <consortium name="US DOE Joint Genome Institute (JGI-PGF)"/>
            <person name="Walter F."/>
            <person name="Albersmeier A."/>
            <person name="Kalinowski J."/>
            <person name="Ruckert C."/>
        </authorList>
    </citation>
    <scope>NUCLEOTIDE SEQUENCE [LARGE SCALE GENOMIC DNA]</scope>
    <source>
        <strain evidence="2 3">NBRC 112785</strain>
    </source>
</reference>
<evidence type="ECO:0000313" key="3">
    <source>
        <dbReference type="Proteomes" id="UP001157439"/>
    </source>
</evidence>
<evidence type="ECO:0000313" key="2">
    <source>
        <dbReference type="EMBL" id="GLS82114.1"/>
    </source>
</evidence>
<dbReference type="InterPro" id="IPR020483">
    <property type="entry name" value="Uncharacterised_YgbA"/>
</dbReference>
<accession>A0AA37WW98</accession>
<protein>
    <recommendedName>
        <fullName evidence="4">Nitrous oxide-stimulated promoter</fullName>
    </recommendedName>
</protein>
<feature type="region of interest" description="Disordered" evidence="1">
    <location>
        <begin position="123"/>
        <end position="143"/>
    </location>
</feature>
<dbReference type="NCBIfam" id="NF007715">
    <property type="entry name" value="PRK10410.1-3"/>
    <property type="match status" value="1"/>
</dbReference>
<sequence>MRGEIQQYPSSFVGFIMANEPSLDGVLAKEYKTIEAMVAIYCKAHHSSQPCEECQQFLAFAHKKLVRCPYGEDKPTCAKCPIHCYKPDMRAKAKTIMRFAGPRMLIHHPVMAIRHLLAERRPVPAKPPKGASARHKAQSNSAD</sequence>
<comment type="caution">
    <text evidence="2">The sequence shown here is derived from an EMBL/GenBank/DDBJ whole genome shotgun (WGS) entry which is preliminary data.</text>
</comment>
<keyword evidence="3" id="KW-1185">Reference proteome</keyword>
<dbReference type="AlphaFoldDB" id="A0AA37WW98"/>